<dbReference type="GO" id="GO:0004674">
    <property type="term" value="F:protein serine/threonine kinase activity"/>
    <property type="evidence" value="ECO:0007669"/>
    <property type="project" value="UniProtKB-KW"/>
</dbReference>
<comment type="subcellular location">
    <subcellularLocation>
        <location evidence="1">Preautophagosomal structure membrane</location>
        <topology evidence="1">Peripheral membrane protein</topology>
    </subcellularLocation>
</comment>
<dbReference type="CDD" id="cd00180">
    <property type="entry name" value="PKc"/>
    <property type="match status" value="1"/>
</dbReference>
<dbReference type="STRING" id="1442371.A0A0D2JRH8"/>
<dbReference type="PROSITE" id="PS50011">
    <property type="entry name" value="PROTEIN_KINASE_DOM"/>
    <property type="match status" value="1"/>
</dbReference>
<dbReference type="PANTHER" id="PTHR24348">
    <property type="entry name" value="SERINE/THREONINE-PROTEIN KINASE UNC-51-RELATED"/>
    <property type="match status" value="1"/>
</dbReference>
<dbReference type="InterPro" id="IPR008271">
    <property type="entry name" value="Ser/Thr_kinase_AS"/>
</dbReference>
<dbReference type="GO" id="GO:0005829">
    <property type="term" value="C:cytosol"/>
    <property type="evidence" value="ECO:0007669"/>
    <property type="project" value="TreeGrafter"/>
</dbReference>
<evidence type="ECO:0000256" key="10">
    <source>
        <dbReference type="ARBA" id="ARBA00022840"/>
    </source>
</evidence>
<dbReference type="GO" id="GO:0000045">
    <property type="term" value="P:autophagosome assembly"/>
    <property type="evidence" value="ECO:0007669"/>
    <property type="project" value="TreeGrafter"/>
</dbReference>
<reference evidence="18 19" key="1">
    <citation type="submission" date="2015-01" db="EMBL/GenBank/DDBJ databases">
        <title>The Genome Sequence of Fonsecaea multimorphosa CBS 102226.</title>
        <authorList>
            <consortium name="The Broad Institute Genomics Platform"/>
            <person name="Cuomo C."/>
            <person name="de Hoog S."/>
            <person name="Gorbushina A."/>
            <person name="Stielow B."/>
            <person name="Teixiera M."/>
            <person name="Abouelleil A."/>
            <person name="Chapman S.B."/>
            <person name="Priest M."/>
            <person name="Young S.K."/>
            <person name="Wortman J."/>
            <person name="Nusbaum C."/>
            <person name="Birren B."/>
        </authorList>
    </citation>
    <scope>NUCLEOTIDE SEQUENCE [LARGE SCALE GENOMIC DNA]</scope>
    <source>
        <strain evidence="18 19">CBS 102226</strain>
    </source>
</reference>
<evidence type="ECO:0000313" key="18">
    <source>
        <dbReference type="EMBL" id="KIX96022.1"/>
    </source>
</evidence>
<evidence type="ECO:0000256" key="1">
    <source>
        <dbReference type="ARBA" id="ARBA00004623"/>
    </source>
</evidence>
<dbReference type="Pfam" id="PF00498">
    <property type="entry name" value="FHA"/>
    <property type="match status" value="1"/>
</dbReference>
<evidence type="ECO:0000256" key="8">
    <source>
        <dbReference type="ARBA" id="ARBA00022741"/>
    </source>
</evidence>
<dbReference type="EC" id="2.7.11.1" evidence="3"/>
<dbReference type="InterPro" id="IPR000719">
    <property type="entry name" value="Prot_kinase_dom"/>
</dbReference>
<dbReference type="RefSeq" id="XP_016630145.1">
    <property type="nucleotide sequence ID" value="XM_016778774.1"/>
</dbReference>
<keyword evidence="11" id="KW-0072">Autophagy</keyword>
<dbReference type="GO" id="GO:0000422">
    <property type="term" value="P:autophagy of mitochondrion"/>
    <property type="evidence" value="ECO:0007669"/>
    <property type="project" value="TreeGrafter"/>
</dbReference>
<keyword evidence="6 16" id="KW-0723">Serine/threonine-protein kinase</keyword>
<dbReference type="PROSITE" id="PS00108">
    <property type="entry name" value="PROTEIN_KINASE_ST"/>
    <property type="match status" value="1"/>
</dbReference>
<comment type="similarity">
    <text evidence="2">Belongs to the protein kinase superfamily. CAMK Ser/Thr protein kinase family. CHEK2 subfamily.</text>
</comment>
<dbReference type="SMART" id="SM00220">
    <property type="entry name" value="S_TKc"/>
    <property type="match status" value="1"/>
</dbReference>
<name>A0A0D2JRH8_9EURO</name>
<comment type="catalytic activity">
    <reaction evidence="14">
        <text>L-seryl-[protein] + ATP = O-phospho-L-seryl-[protein] + ADP + H(+)</text>
        <dbReference type="Rhea" id="RHEA:17989"/>
        <dbReference type="Rhea" id="RHEA-COMP:9863"/>
        <dbReference type="Rhea" id="RHEA-COMP:11604"/>
        <dbReference type="ChEBI" id="CHEBI:15378"/>
        <dbReference type="ChEBI" id="CHEBI:29999"/>
        <dbReference type="ChEBI" id="CHEBI:30616"/>
        <dbReference type="ChEBI" id="CHEBI:83421"/>
        <dbReference type="ChEBI" id="CHEBI:456216"/>
        <dbReference type="EC" id="2.7.11.1"/>
    </reaction>
</comment>
<protein>
    <recommendedName>
        <fullName evidence="4">Serine/threonine-protein kinase ATG1</fullName>
        <ecNumber evidence="3">2.7.11.1</ecNumber>
    </recommendedName>
    <alternativeName>
        <fullName evidence="12">Autophagy-related protein 1</fullName>
    </alternativeName>
    <alternativeName>
        <fullName evidence="5">Serine/threonine-protein kinase atg1</fullName>
    </alternativeName>
</protein>
<dbReference type="GO" id="GO:0061709">
    <property type="term" value="P:reticulophagy"/>
    <property type="evidence" value="ECO:0007669"/>
    <property type="project" value="TreeGrafter"/>
</dbReference>
<evidence type="ECO:0000256" key="11">
    <source>
        <dbReference type="ARBA" id="ARBA00023006"/>
    </source>
</evidence>
<dbReference type="SUPFAM" id="SSF56112">
    <property type="entry name" value="Protein kinase-like (PK-like)"/>
    <property type="match status" value="1"/>
</dbReference>
<evidence type="ECO:0000256" key="13">
    <source>
        <dbReference type="ARBA" id="ARBA00047899"/>
    </source>
</evidence>
<keyword evidence="8 15" id="KW-0547">Nucleotide-binding</keyword>
<dbReference type="EMBL" id="KN848079">
    <property type="protein sequence ID" value="KIX96022.1"/>
    <property type="molecule type" value="Genomic_DNA"/>
</dbReference>
<dbReference type="PROSITE" id="PS00107">
    <property type="entry name" value="PROTEIN_KINASE_ATP"/>
    <property type="match status" value="1"/>
</dbReference>
<proteinExistence type="inferred from homology"/>
<feature type="binding site" evidence="15">
    <location>
        <position position="231"/>
    </location>
    <ligand>
        <name>ATP</name>
        <dbReference type="ChEBI" id="CHEBI:30616"/>
    </ligand>
</feature>
<gene>
    <name evidence="18" type="ORF">Z520_08277</name>
</gene>
<feature type="domain" description="Protein kinase" evidence="17">
    <location>
        <begin position="202"/>
        <end position="436"/>
    </location>
</feature>
<dbReference type="GO" id="GO:0034045">
    <property type="term" value="C:phagophore assembly site membrane"/>
    <property type="evidence" value="ECO:0007669"/>
    <property type="project" value="UniProtKB-SubCell"/>
</dbReference>
<evidence type="ECO:0000313" key="19">
    <source>
        <dbReference type="Proteomes" id="UP000053411"/>
    </source>
</evidence>
<dbReference type="Pfam" id="PF00069">
    <property type="entry name" value="Pkinase"/>
    <property type="match status" value="1"/>
</dbReference>
<evidence type="ECO:0000256" key="6">
    <source>
        <dbReference type="ARBA" id="ARBA00022527"/>
    </source>
</evidence>
<keyword evidence="19" id="KW-1185">Reference proteome</keyword>
<evidence type="ECO:0000256" key="2">
    <source>
        <dbReference type="ARBA" id="ARBA00005575"/>
    </source>
</evidence>
<evidence type="ECO:0000256" key="14">
    <source>
        <dbReference type="ARBA" id="ARBA00048679"/>
    </source>
</evidence>
<dbReference type="AlphaFoldDB" id="A0A0D2JRH8"/>
<dbReference type="GO" id="GO:0005524">
    <property type="term" value="F:ATP binding"/>
    <property type="evidence" value="ECO:0007669"/>
    <property type="project" value="UniProtKB-UniRule"/>
</dbReference>
<dbReference type="OrthoDB" id="4140488at2759"/>
<evidence type="ECO:0000256" key="15">
    <source>
        <dbReference type="PROSITE-ProRule" id="PRU10141"/>
    </source>
</evidence>
<dbReference type="GO" id="GO:0005776">
    <property type="term" value="C:autophagosome"/>
    <property type="evidence" value="ECO:0007669"/>
    <property type="project" value="TreeGrafter"/>
</dbReference>
<evidence type="ECO:0000256" key="7">
    <source>
        <dbReference type="ARBA" id="ARBA00022679"/>
    </source>
</evidence>
<organism evidence="18 19">
    <name type="scientific">Fonsecaea multimorphosa CBS 102226</name>
    <dbReference type="NCBI Taxonomy" id="1442371"/>
    <lineage>
        <taxon>Eukaryota</taxon>
        <taxon>Fungi</taxon>
        <taxon>Dikarya</taxon>
        <taxon>Ascomycota</taxon>
        <taxon>Pezizomycotina</taxon>
        <taxon>Eurotiomycetes</taxon>
        <taxon>Chaetothyriomycetidae</taxon>
        <taxon>Chaetothyriales</taxon>
        <taxon>Herpotrichiellaceae</taxon>
        <taxon>Fonsecaea</taxon>
    </lineage>
</organism>
<evidence type="ECO:0000256" key="9">
    <source>
        <dbReference type="ARBA" id="ARBA00022777"/>
    </source>
</evidence>
<keyword evidence="9" id="KW-0418">Kinase</keyword>
<dbReference type="VEuPathDB" id="FungiDB:Z520_08277"/>
<dbReference type="InterPro" id="IPR017441">
    <property type="entry name" value="Protein_kinase_ATP_BS"/>
</dbReference>
<dbReference type="GO" id="GO:0042594">
    <property type="term" value="P:response to starvation"/>
    <property type="evidence" value="ECO:0007669"/>
    <property type="project" value="TreeGrafter"/>
</dbReference>
<sequence>MPQSKPHPDALFSLVPLNAEAAATLKHPHNIHLVSVFTDPENGIETFGIDVGLQVNSPSNYTLATLGRSGTDITLEGSSISRIQCSFEIHEEFGTVLLSDRSTTQSTQVFGENAIPFLSGQTRRVIVAKGVNTTLGMAGAGCQVLLFKLVWHKEAHNWKDIVKTRIENLCLARTVDDTPTAASSRYLTRIHTQAASSSRFRCARLNRLGAGNFGEVWRAIAADSGMLMAVKTVNNRASCKNDMEWNSVKREIKILAKLSHPHIVGYIGVQPVLEHVDIFMALKDGSVQDLVHQKVFEQPIFPHPADFLLHHVLKGIDYLETQNIVHRDLKPENILFTRTGKFNFHFTIADFGVSKFASNARTLVGTLPYAAPEVLYDTFGPQTSKADVWSLFVTIAYVIDVDSYQGKGPRTPKESINDVLAAAKNGKLVDLKTWPF</sequence>
<keyword evidence="10 15" id="KW-0067">ATP-binding</keyword>
<evidence type="ECO:0000256" key="3">
    <source>
        <dbReference type="ARBA" id="ARBA00012513"/>
    </source>
</evidence>
<dbReference type="Proteomes" id="UP000053411">
    <property type="component" value="Unassembled WGS sequence"/>
</dbReference>
<evidence type="ECO:0000256" key="12">
    <source>
        <dbReference type="ARBA" id="ARBA00030237"/>
    </source>
</evidence>
<dbReference type="GO" id="GO:0010506">
    <property type="term" value="P:regulation of autophagy"/>
    <property type="evidence" value="ECO:0007669"/>
    <property type="project" value="InterPro"/>
</dbReference>
<evidence type="ECO:0000256" key="16">
    <source>
        <dbReference type="RuleBase" id="RU000304"/>
    </source>
</evidence>
<dbReference type="PANTHER" id="PTHR24348:SF22">
    <property type="entry name" value="NON-SPECIFIC SERINE_THREONINE PROTEIN KINASE"/>
    <property type="match status" value="1"/>
</dbReference>
<dbReference type="InterPro" id="IPR011009">
    <property type="entry name" value="Kinase-like_dom_sf"/>
</dbReference>
<dbReference type="InterPro" id="IPR045269">
    <property type="entry name" value="Atg1-like"/>
</dbReference>
<dbReference type="GeneID" id="27714023"/>
<accession>A0A0D2JRH8</accession>
<evidence type="ECO:0000259" key="17">
    <source>
        <dbReference type="PROSITE" id="PS50011"/>
    </source>
</evidence>
<evidence type="ECO:0000256" key="5">
    <source>
        <dbReference type="ARBA" id="ARBA00019599"/>
    </source>
</evidence>
<dbReference type="InterPro" id="IPR000253">
    <property type="entry name" value="FHA_dom"/>
</dbReference>
<comment type="catalytic activity">
    <reaction evidence="13">
        <text>L-threonyl-[protein] + ATP = O-phospho-L-threonyl-[protein] + ADP + H(+)</text>
        <dbReference type="Rhea" id="RHEA:46608"/>
        <dbReference type="Rhea" id="RHEA-COMP:11060"/>
        <dbReference type="Rhea" id="RHEA-COMP:11605"/>
        <dbReference type="ChEBI" id="CHEBI:15378"/>
        <dbReference type="ChEBI" id="CHEBI:30013"/>
        <dbReference type="ChEBI" id="CHEBI:30616"/>
        <dbReference type="ChEBI" id="CHEBI:61977"/>
        <dbReference type="ChEBI" id="CHEBI:456216"/>
        <dbReference type="EC" id="2.7.11.1"/>
    </reaction>
</comment>
<dbReference type="GO" id="GO:0034727">
    <property type="term" value="P:piecemeal microautophagy of the nucleus"/>
    <property type="evidence" value="ECO:0007669"/>
    <property type="project" value="TreeGrafter"/>
</dbReference>
<dbReference type="Gene3D" id="1.10.510.10">
    <property type="entry name" value="Transferase(Phosphotransferase) domain 1"/>
    <property type="match status" value="1"/>
</dbReference>
<keyword evidence="7" id="KW-0808">Transferase</keyword>
<evidence type="ECO:0000256" key="4">
    <source>
        <dbReference type="ARBA" id="ARBA00018572"/>
    </source>
</evidence>